<dbReference type="EMBL" id="CP017708">
    <property type="protein sequence ID" value="AOY82543.1"/>
    <property type="molecule type" value="Genomic_DNA"/>
</dbReference>
<evidence type="ECO:0000313" key="3">
    <source>
        <dbReference type="Proteomes" id="UP000176944"/>
    </source>
</evidence>
<organism evidence="2 3">
    <name type="scientific">Moorena producens (strain JHB)</name>
    <dbReference type="NCBI Taxonomy" id="1454205"/>
    <lineage>
        <taxon>Bacteria</taxon>
        <taxon>Bacillati</taxon>
        <taxon>Cyanobacteriota</taxon>
        <taxon>Cyanophyceae</taxon>
        <taxon>Coleofasciculales</taxon>
        <taxon>Coleofasciculaceae</taxon>
        <taxon>Moorena</taxon>
    </lineage>
</organism>
<feature type="transmembrane region" description="Helical" evidence="1">
    <location>
        <begin position="39"/>
        <end position="59"/>
    </location>
</feature>
<sequence length="157" mass="17658">MSQHSSQDFSSQPLYSQFWTQLKQFPKGLASGSKSPPTLSGPAAAALISAAFSCFLLMVNQHLTSIYKVWNKIVWDLGGWIPGSRNPDPIYGEIGSYSGKETVMLVGWLLSWFILAQLWKNSQVQAKTLIFWLFTFIAAATIMNWHPIFPYLPLMPK</sequence>
<feature type="transmembrane region" description="Helical" evidence="1">
    <location>
        <begin position="131"/>
        <end position="152"/>
    </location>
</feature>
<dbReference type="Proteomes" id="UP000176944">
    <property type="component" value="Chromosome"/>
</dbReference>
<reference evidence="3" key="1">
    <citation type="submission" date="2016-10" db="EMBL/GenBank/DDBJ databases">
        <title>Comparative genomics uncovers the prolific and rare metabolic potential of the cyanobacterial genus Moorea.</title>
        <authorList>
            <person name="Leao T."/>
            <person name="Castelao G."/>
            <person name="Korobeynikov A."/>
            <person name="Monroe E.A."/>
            <person name="Podell S."/>
            <person name="Glukhov E."/>
            <person name="Allen E."/>
            <person name="Gerwick W.H."/>
            <person name="Gerwick L."/>
        </authorList>
    </citation>
    <scope>NUCLEOTIDE SEQUENCE [LARGE SCALE GENOMIC DNA]</scope>
    <source>
        <strain evidence="3">JHB</strain>
    </source>
</reference>
<dbReference type="AlphaFoldDB" id="A0A1D9G4M8"/>
<evidence type="ECO:0000313" key="2">
    <source>
        <dbReference type="EMBL" id="AOY82543.1"/>
    </source>
</evidence>
<protein>
    <submittedName>
        <fullName evidence="2">Uncharacterized protein</fullName>
    </submittedName>
</protein>
<proteinExistence type="predicted"/>
<keyword evidence="1" id="KW-1133">Transmembrane helix</keyword>
<keyword evidence="1" id="KW-0812">Transmembrane</keyword>
<evidence type="ECO:0000256" key="1">
    <source>
        <dbReference type="SAM" id="Phobius"/>
    </source>
</evidence>
<keyword evidence="1" id="KW-0472">Membrane</keyword>
<gene>
    <name evidence="2" type="ORF">BJP36_24145</name>
</gene>
<name>A0A1D9G4M8_MOOP1</name>
<accession>A0A1D9G4M8</accession>